<dbReference type="AlphaFoldDB" id="A0ABD2VUV9"/>
<protein>
    <submittedName>
        <fullName evidence="1">Uncharacterized protein</fullName>
    </submittedName>
</protein>
<dbReference type="Proteomes" id="UP001627154">
    <property type="component" value="Unassembled WGS sequence"/>
</dbReference>
<proteinExistence type="predicted"/>
<reference evidence="1 2" key="1">
    <citation type="journal article" date="2024" name="bioRxiv">
        <title>A reference genome for Trichogramma kaykai: A tiny desert-dwelling parasitoid wasp with competing sex-ratio distorters.</title>
        <authorList>
            <person name="Culotta J."/>
            <person name="Lindsey A.R."/>
        </authorList>
    </citation>
    <scope>NUCLEOTIDE SEQUENCE [LARGE SCALE GENOMIC DNA]</scope>
    <source>
        <strain evidence="1 2">KSX58</strain>
    </source>
</reference>
<name>A0ABD2VUV9_9HYME</name>
<dbReference type="EMBL" id="JBJJXI010000175">
    <property type="protein sequence ID" value="KAL3384333.1"/>
    <property type="molecule type" value="Genomic_DNA"/>
</dbReference>
<evidence type="ECO:0000313" key="2">
    <source>
        <dbReference type="Proteomes" id="UP001627154"/>
    </source>
</evidence>
<keyword evidence="2" id="KW-1185">Reference proteome</keyword>
<gene>
    <name evidence="1" type="ORF">TKK_019931</name>
</gene>
<evidence type="ECO:0000313" key="1">
    <source>
        <dbReference type="EMBL" id="KAL3384333.1"/>
    </source>
</evidence>
<comment type="caution">
    <text evidence="1">The sequence shown here is derived from an EMBL/GenBank/DDBJ whole genome shotgun (WGS) entry which is preliminary data.</text>
</comment>
<accession>A0ABD2VUV9</accession>
<sequence length="169" mass="17244">MTLLAATAAQAPGDCVRQAQARQHQPQSSTTSLAFGGIATAASAVAAEVLIEPATAIYGTVTRLPTPEAGAIGRIDTVVDGDPGKLAKEDAMAYLASPLFLRCLARRLISAGDSLLESVDGVVALLRLADAPRRHILVLVFGHSCAASRCLAVVLLARACGPGGSSKVD</sequence>
<organism evidence="1 2">
    <name type="scientific">Trichogramma kaykai</name>
    <dbReference type="NCBI Taxonomy" id="54128"/>
    <lineage>
        <taxon>Eukaryota</taxon>
        <taxon>Metazoa</taxon>
        <taxon>Ecdysozoa</taxon>
        <taxon>Arthropoda</taxon>
        <taxon>Hexapoda</taxon>
        <taxon>Insecta</taxon>
        <taxon>Pterygota</taxon>
        <taxon>Neoptera</taxon>
        <taxon>Endopterygota</taxon>
        <taxon>Hymenoptera</taxon>
        <taxon>Apocrita</taxon>
        <taxon>Proctotrupomorpha</taxon>
        <taxon>Chalcidoidea</taxon>
        <taxon>Trichogrammatidae</taxon>
        <taxon>Trichogramma</taxon>
    </lineage>
</organism>